<dbReference type="Gene3D" id="3.90.550.10">
    <property type="entry name" value="Spore Coat Polysaccharide Biosynthesis Protein SpsA, Chain A"/>
    <property type="match status" value="1"/>
</dbReference>
<keyword evidence="1" id="KW-0808">Transferase</keyword>
<protein>
    <submittedName>
        <fullName evidence="1">Glucose-1-phosphate cytidylyltransferase</fullName>
    </submittedName>
</protein>
<evidence type="ECO:0000313" key="1">
    <source>
        <dbReference type="EMBL" id="QHN38486.1"/>
    </source>
</evidence>
<dbReference type="GO" id="GO:0047343">
    <property type="term" value="F:glucose-1-phosphate cytidylyltransferase activity"/>
    <property type="evidence" value="ECO:0007669"/>
    <property type="project" value="InterPro"/>
</dbReference>
<gene>
    <name evidence="1" type="ORF">GII30_04205</name>
</gene>
<proteinExistence type="predicted"/>
<sequence length="262" mass="29553">MKVVLFCGGYGMRMRNSPVDDVPKPMQMVGPRPLIWHVMRYYAHYGHKEFILCLGYGGRHIKDYFLQYDEAVSNDFVLRNGKVELLSTDISDWSITFVDTGLESPIGERLRRVAPYLEGEDYFLANYADVLTDAPLDVMIDEVKASGAAASMMVVPPQSSFHCVDTDDDGLVRAITPVSRFPIWENGGFFVLTPEVFDHLPENGDLVEDACGALLAQGRLYGYRFRGFWKPADTFKERAELDARFASGDRPWMVWESPAEAG</sequence>
<dbReference type="EMBL" id="CP045810">
    <property type="protein sequence ID" value="QHN38486.1"/>
    <property type="molecule type" value="Genomic_DNA"/>
</dbReference>
<dbReference type="InterPro" id="IPR013446">
    <property type="entry name" value="G1P_cyt_trans-like"/>
</dbReference>
<dbReference type="InterPro" id="IPR029044">
    <property type="entry name" value="Nucleotide-diphossugar_trans"/>
</dbReference>
<reference evidence="1" key="1">
    <citation type="journal article" date="2021" name="Nat. Microbiol.">
        <title>Cocultivation of an ultrasmall environmental parasitic bacterium with lytic ability against bacteria associated with wastewater foams.</title>
        <authorList>
            <person name="Batinovic S."/>
            <person name="Rose J.J.A."/>
            <person name="Ratcliffe J."/>
            <person name="Seviour R.J."/>
            <person name="Petrovski S."/>
        </authorList>
    </citation>
    <scope>NUCLEOTIDE SEQUENCE</scope>
    <source>
        <strain evidence="1">CON44</strain>
    </source>
</reference>
<dbReference type="PANTHER" id="PTHR47183">
    <property type="entry name" value="GLUCOSE-1-PHOSPHATE CYTIDYLYLTRANSFERASE-RELATED"/>
    <property type="match status" value="1"/>
</dbReference>
<name>A0A857KTP3_9ACTN</name>
<dbReference type="SUPFAM" id="SSF53448">
    <property type="entry name" value="Nucleotide-diphospho-sugar transferases"/>
    <property type="match status" value="1"/>
</dbReference>
<dbReference type="AlphaFoldDB" id="A0A857KTP3"/>
<dbReference type="PANTHER" id="PTHR47183:SF3">
    <property type="entry name" value="TRANSFERASE"/>
    <property type="match status" value="1"/>
</dbReference>
<keyword evidence="1" id="KW-0548">Nucleotidyltransferase</keyword>
<accession>A0A857KTP3</accession>
<dbReference type="RefSeq" id="WP_005188193.1">
    <property type="nucleotide sequence ID" value="NZ_CP045804.1"/>
</dbReference>
<organism evidence="1">
    <name type="scientific">Gordonia amarae</name>
    <dbReference type="NCBI Taxonomy" id="36821"/>
    <lineage>
        <taxon>Bacteria</taxon>
        <taxon>Bacillati</taxon>
        <taxon>Actinomycetota</taxon>
        <taxon>Actinomycetes</taxon>
        <taxon>Mycobacteriales</taxon>
        <taxon>Gordoniaceae</taxon>
        <taxon>Gordonia</taxon>
    </lineage>
</organism>